<proteinExistence type="predicted"/>
<organism evidence="2 3">
    <name type="scientific">Stanieria cyanosphaera (strain ATCC 29371 / PCC 7437)</name>
    <dbReference type="NCBI Taxonomy" id="111780"/>
    <lineage>
        <taxon>Bacteria</taxon>
        <taxon>Bacillati</taxon>
        <taxon>Cyanobacteriota</taxon>
        <taxon>Cyanophyceae</taxon>
        <taxon>Pleurocapsales</taxon>
        <taxon>Dermocarpellaceae</taxon>
        <taxon>Stanieria</taxon>
    </lineage>
</organism>
<keyword evidence="1" id="KW-0472">Membrane</keyword>
<reference evidence="3" key="1">
    <citation type="journal article" date="2013" name="Proc. Natl. Acad. Sci. U.S.A.">
        <title>Improving the coverage of the cyanobacterial phylum using diversity-driven genome sequencing.</title>
        <authorList>
            <person name="Shih P.M."/>
            <person name="Wu D."/>
            <person name="Latifi A."/>
            <person name="Axen S.D."/>
            <person name="Fewer D.P."/>
            <person name="Talla E."/>
            <person name="Calteau A."/>
            <person name="Cai F."/>
            <person name="Tandeau de Marsac N."/>
            <person name="Rippka R."/>
            <person name="Herdman M."/>
            <person name="Sivonen K."/>
            <person name="Coursin T."/>
            <person name="Laurent T."/>
            <person name="Goodwin L."/>
            <person name="Nolan M."/>
            <person name="Davenport K.W."/>
            <person name="Han C.S."/>
            <person name="Rubin E.M."/>
            <person name="Eisen J.A."/>
            <person name="Woyke T."/>
            <person name="Gugger M."/>
            <person name="Kerfeld C.A."/>
        </authorList>
    </citation>
    <scope>NUCLEOTIDE SEQUENCE [LARGE SCALE GENOMIC DNA]</scope>
    <source>
        <strain evidence="3">ATCC 29371 / PCC 7437</strain>
    </source>
</reference>
<dbReference type="EMBL" id="CP003653">
    <property type="protein sequence ID" value="AFZ34670.1"/>
    <property type="molecule type" value="Genomic_DNA"/>
</dbReference>
<keyword evidence="1" id="KW-0812">Transmembrane</keyword>
<gene>
    <name evidence="2" type="ordered locus">Sta7437_1095</name>
</gene>
<dbReference type="AlphaFoldDB" id="K9XPX0"/>
<feature type="transmembrane region" description="Helical" evidence="1">
    <location>
        <begin position="450"/>
        <end position="474"/>
    </location>
</feature>
<name>K9XPX0_STAC7</name>
<protein>
    <submittedName>
        <fullName evidence="2">Uncharacterized protein</fullName>
    </submittedName>
</protein>
<accession>K9XPX0</accession>
<evidence type="ECO:0000256" key="1">
    <source>
        <dbReference type="SAM" id="Phobius"/>
    </source>
</evidence>
<dbReference type="OrthoDB" id="501484at2"/>
<keyword evidence="3" id="KW-1185">Reference proteome</keyword>
<dbReference type="eggNOG" id="ENOG502ZAHC">
    <property type="taxonomic scope" value="Bacteria"/>
</dbReference>
<dbReference type="PATRIC" id="fig|111780.3.peg.1141"/>
<feature type="transmembrane region" description="Helical" evidence="1">
    <location>
        <begin position="404"/>
        <end position="430"/>
    </location>
</feature>
<sequence>MVDLANDPNAKLLGAGRSGKVFLIRNQTGLLARKIFYADKVAYLIHYFFFGSPNPYIWNEDAINCAFYRRRILSYLVQFWFDQDLRVAEAISTSWNQKFKAYQMDTEFIQGRHVALRQPLNQERIGELSTLVHHIMIPLQNKLIQAGFDGLVWQAGKGTPTALNNFLLTSNISDQYSFVWIDLESGVPALFPLNFLALISFYLPKSIKHGRALFDDVDTQKLKQYVNNFQVNLKQTIGTQQFNELVEYIDQLELHQKKWKSMKRVDRSIQYQLKKELITKQQASWYSNHPLLWYRREFFRILGEVFNNVLIKLPIRIFNKLIQIRYKLFVSRFRKFLFSQRYRLTIAKNYVAKRINIWQDRKQLKNEEADDFLKHLNRETSSEYLNDFGVHLGIKILIKITEYLVIPLLYLIGLIDELFFITWLILGGPIYRTVYTSWRVIQSFINRKEIPWIAFLVGLIPTIGILAYPCQLIYSAQGKKKKIAQFIVYDFFSVIGEKIPGWGGTDTQTEHFFNHLADKIARHKNRTKSL</sequence>
<dbReference type="KEGG" id="scs:Sta7437_1095"/>
<dbReference type="HOGENOM" id="CLU_037509_0_0_3"/>
<dbReference type="Proteomes" id="UP000010473">
    <property type="component" value="Chromosome"/>
</dbReference>
<dbReference type="RefSeq" id="WP_015192343.1">
    <property type="nucleotide sequence ID" value="NC_019748.1"/>
</dbReference>
<keyword evidence="1" id="KW-1133">Transmembrane helix</keyword>
<evidence type="ECO:0000313" key="3">
    <source>
        <dbReference type="Proteomes" id="UP000010473"/>
    </source>
</evidence>
<evidence type="ECO:0000313" key="2">
    <source>
        <dbReference type="EMBL" id="AFZ34670.1"/>
    </source>
</evidence>